<dbReference type="RefSeq" id="WP_185692529.1">
    <property type="nucleotide sequence ID" value="NZ_JACHVA010000076.1"/>
</dbReference>
<evidence type="ECO:0000313" key="4">
    <source>
        <dbReference type="Proteomes" id="UP000525652"/>
    </source>
</evidence>
<keyword evidence="1" id="KW-0732">Signal</keyword>
<sequence>MKTRILMIQWLSLSCLALVATFASAEEDGALYILGIGNSFTENATRFLPEIAASDPEHDVVVGRAIIGASPLSLHVALARQHAENQEKGNNYGYDINNERIEKKASLEHILKDKKWDYVTIQQVSSKSHKAETFSPHAEKLIGYIHEYAPQAQIVVHETWPHNVDSYRTKKWNLQPDEMYERLHENYYNLAAEQGLRVIPVGTAFQEAQKMPLWDYEPVDFDVYSLPYPEGKSRMPDESKSLNKIFYWRKNSEGDWVIGTDGFHANKNGEYLGSLVWYGFFFRKDPREIEYQPRTLTDEQADSLREAAYITLRDAAGVWEPPELGEF</sequence>
<dbReference type="AlphaFoldDB" id="A0A7X1AXG6"/>
<feature type="chain" id="PRO_5031234806" evidence="1">
    <location>
        <begin position="26"/>
        <end position="327"/>
    </location>
</feature>
<dbReference type="Proteomes" id="UP000525652">
    <property type="component" value="Unassembled WGS sequence"/>
</dbReference>
<comment type="caution">
    <text evidence="3">The sequence shown here is derived from an EMBL/GenBank/DDBJ whole genome shotgun (WGS) entry which is preliminary data.</text>
</comment>
<keyword evidence="4" id="KW-1185">Reference proteome</keyword>
<reference evidence="3 4" key="1">
    <citation type="submission" date="2020-07" db="EMBL/GenBank/DDBJ databases">
        <authorList>
            <person name="Feng X."/>
        </authorList>
    </citation>
    <scope>NUCLEOTIDE SEQUENCE [LARGE SCALE GENOMIC DNA]</scope>
    <source>
        <strain evidence="3 4">JCM14086</strain>
    </source>
</reference>
<evidence type="ECO:0000313" key="3">
    <source>
        <dbReference type="EMBL" id="MBC2601823.1"/>
    </source>
</evidence>
<proteinExistence type="predicted"/>
<evidence type="ECO:0000259" key="2">
    <source>
        <dbReference type="Pfam" id="PF16227"/>
    </source>
</evidence>
<protein>
    <submittedName>
        <fullName evidence="3">DUF4886 domain-containing protein</fullName>
    </submittedName>
</protein>
<dbReference type="Pfam" id="PF16227">
    <property type="entry name" value="DUF4886"/>
    <property type="match status" value="1"/>
</dbReference>
<feature type="signal peptide" evidence="1">
    <location>
        <begin position="1"/>
        <end position="25"/>
    </location>
</feature>
<dbReference type="PROSITE" id="PS51257">
    <property type="entry name" value="PROKAR_LIPOPROTEIN"/>
    <property type="match status" value="1"/>
</dbReference>
<dbReference type="EMBL" id="JACHVA010000076">
    <property type="protein sequence ID" value="MBC2601823.1"/>
    <property type="molecule type" value="Genomic_DNA"/>
</dbReference>
<accession>A0A7X1AXG6</accession>
<dbReference type="InterPro" id="IPR032616">
    <property type="entry name" value="DUF4886"/>
</dbReference>
<dbReference type="SUPFAM" id="SSF52266">
    <property type="entry name" value="SGNH hydrolase"/>
    <property type="match status" value="1"/>
</dbReference>
<dbReference type="InterPro" id="IPR036514">
    <property type="entry name" value="SGNH_hydro_sf"/>
</dbReference>
<name>A0A7X1AXG6_9BACT</name>
<organism evidence="3 4">
    <name type="scientific">Puniceicoccus vermicola</name>
    <dbReference type="NCBI Taxonomy" id="388746"/>
    <lineage>
        <taxon>Bacteria</taxon>
        <taxon>Pseudomonadati</taxon>
        <taxon>Verrucomicrobiota</taxon>
        <taxon>Opitutia</taxon>
        <taxon>Puniceicoccales</taxon>
        <taxon>Puniceicoccaceae</taxon>
        <taxon>Puniceicoccus</taxon>
    </lineage>
</organism>
<evidence type="ECO:0000256" key="1">
    <source>
        <dbReference type="SAM" id="SignalP"/>
    </source>
</evidence>
<dbReference type="GO" id="GO:0016788">
    <property type="term" value="F:hydrolase activity, acting on ester bonds"/>
    <property type="evidence" value="ECO:0007669"/>
    <property type="project" value="UniProtKB-ARBA"/>
</dbReference>
<dbReference type="Gene3D" id="3.40.50.1110">
    <property type="entry name" value="SGNH hydrolase"/>
    <property type="match status" value="1"/>
</dbReference>
<feature type="domain" description="DUF4886" evidence="2">
    <location>
        <begin position="33"/>
        <end position="225"/>
    </location>
</feature>
<gene>
    <name evidence="3" type="ORF">H5P30_08535</name>
</gene>